<evidence type="ECO:0000313" key="2">
    <source>
        <dbReference type="EnsemblMetazoa" id="AMAM020621-PA"/>
    </source>
</evidence>
<feature type="coiled-coil region" evidence="1">
    <location>
        <begin position="6"/>
        <end position="73"/>
    </location>
</feature>
<reference evidence="2" key="2">
    <citation type="submission" date="2020-05" db="UniProtKB">
        <authorList>
            <consortium name="EnsemblMetazoa"/>
        </authorList>
    </citation>
    <scope>IDENTIFICATION</scope>
    <source>
        <strain evidence="2">maculatus3</strain>
    </source>
</reference>
<dbReference type="AlphaFoldDB" id="A0A182T6G8"/>
<keyword evidence="3" id="KW-1185">Reference proteome</keyword>
<evidence type="ECO:0000313" key="3">
    <source>
        <dbReference type="Proteomes" id="UP000075901"/>
    </source>
</evidence>
<evidence type="ECO:0000256" key="1">
    <source>
        <dbReference type="SAM" id="Coils"/>
    </source>
</evidence>
<dbReference type="EnsemblMetazoa" id="AMAM020621-RA">
    <property type="protein sequence ID" value="AMAM020621-PA"/>
    <property type="gene ID" value="AMAM020621"/>
</dbReference>
<reference evidence="3" key="1">
    <citation type="submission" date="2013-09" db="EMBL/GenBank/DDBJ databases">
        <title>The Genome Sequence of Anopheles maculatus species B.</title>
        <authorList>
            <consortium name="The Broad Institute Genomics Platform"/>
            <person name="Neafsey D.E."/>
            <person name="Besansky N."/>
            <person name="Howell P."/>
            <person name="Walton C."/>
            <person name="Young S.K."/>
            <person name="Zeng Q."/>
            <person name="Gargeya S."/>
            <person name="Fitzgerald M."/>
            <person name="Haas B."/>
            <person name="Abouelleil A."/>
            <person name="Allen A.W."/>
            <person name="Alvarado L."/>
            <person name="Arachchi H.M."/>
            <person name="Berlin A.M."/>
            <person name="Chapman S.B."/>
            <person name="Gainer-Dewar J."/>
            <person name="Goldberg J."/>
            <person name="Griggs A."/>
            <person name="Gujja S."/>
            <person name="Hansen M."/>
            <person name="Howarth C."/>
            <person name="Imamovic A."/>
            <person name="Ireland A."/>
            <person name="Larimer J."/>
            <person name="McCowan C."/>
            <person name="Murphy C."/>
            <person name="Pearson M."/>
            <person name="Poon T.W."/>
            <person name="Priest M."/>
            <person name="Roberts A."/>
            <person name="Saif S."/>
            <person name="Shea T."/>
            <person name="Sisk P."/>
            <person name="Sykes S."/>
            <person name="Wortman J."/>
            <person name="Nusbaum C."/>
            <person name="Birren B."/>
        </authorList>
    </citation>
    <scope>NUCLEOTIDE SEQUENCE [LARGE SCALE GENOMIC DNA]</scope>
    <source>
        <strain evidence="3">maculatus3</strain>
    </source>
</reference>
<protein>
    <submittedName>
        <fullName evidence="2">Uncharacterized protein</fullName>
    </submittedName>
</protein>
<dbReference type="Proteomes" id="UP000075901">
    <property type="component" value="Unassembled WGS sequence"/>
</dbReference>
<sequence>VQQNELDTLNELSQKIVNRADQYNRDRVQKETADANRQWANNTSLLGNLRENLVQLQQQWDQLESILQELEVKSNLLLEKDRGLDLVVHSRDQTEAKKHIVENLLEDKSALGQLNTKANALAKTLIKALREQKLLPQSLEEKLTHLNDINIR</sequence>
<organism evidence="2 3">
    <name type="scientific">Anopheles maculatus</name>
    <dbReference type="NCBI Taxonomy" id="74869"/>
    <lineage>
        <taxon>Eukaryota</taxon>
        <taxon>Metazoa</taxon>
        <taxon>Ecdysozoa</taxon>
        <taxon>Arthropoda</taxon>
        <taxon>Hexapoda</taxon>
        <taxon>Insecta</taxon>
        <taxon>Pterygota</taxon>
        <taxon>Neoptera</taxon>
        <taxon>Endopterygota</taxon>
        <taxon>Diptera</taxon>
        <taxon>Nematocera</taxon>
        <taxon>Culicoidea</taxon>
        <taxon>Culicidae</taxon>
        <taxon>Anophelinae</taxon>
        <taxon>Anopheles</taxon>
        <taxon>Anopheles maculatus group</taxon>
    </lineage>
</organism>
<accession>A0A182T6G8</accession>
<proteinExistence type="predicted"/>
<name>A0A182T6G8_9DIPT</name>
<dbReference type="VEuPathDB" id="VectorBase:AMAM020621"/>
<keyword evidence="1" id="KW-0175">Coiled coil</keyword>